<dbReference type="EMBL" id="JACBJI010000007">
    <property type="protein sequence ID" value="NYA72211.1"/>
    <property type="molecule type" value="Genomic_DNA"/>
</dbReference>
<reference evidence="1 2" key="1">
    <citation type="submission" date="2020-07" db="EMBL/GenBank/DDBJ databases">
        <authorList>
            <person name="Sun Q."/>
        </authorList>
    </citation>
    <scope>NUCLEOTIDE SEQUENCE [LARGE SCALE GENOMIC DNA]</scope>
    <source>
        <strain evidence="1 2">MAH-1</strain>
    </source>
</reference>
<proteinExistence type="predicted"/>
<name>A0A7Y9C6A8_9FLAO</name>
<accession>A0A7Y9C6A8</accession>
<organism evidence="1 2">
    <name type="scientific">Flavobacterium agri</name>
    <dbReference type="NCBI Taxonomy" id="2743471"/>
    <lineage>
        <taxon>Bacteria</taxon>
        <taxon>Pseudomonadati</taxon>
        <taxon>Bacteroidota</taxon>
        <taxon>Flavobacteriia</taxon>
        <taxon>Flavobacteriales</taxon>
        <taxon>Flavobacteriaceae</taxon>
        <taxon>Flavobacterium</taxon>
    </lineage>
</organism>
<dbReference type="Proteomes" id="UP000535020">
    <property type="component" value="Unassembled WGS sequence"/>
</dbReference>
<keyword evidence="2" id="KW-1185">Reference proteome</keyword>
<dbReference type="AlphaFoldDB" id="A0A7Y9C6A8"/>
<comment type="caution">
    <text evidence="1">The sequence shown here is derived from an EMBL/GenBank/DDBJ whole genome shotgun (WGS) entry which is preliminary data.</text>
</comment>
<evidence type="ECO:0000313" key="2">
    <source>
        <dbReference type="Proteomes" id="UP000535020"/>
    </source>
</evidence>
<gene>
    <name evidence="1" type="ORF">HZF10_14875</name>
</gene>
<dbReference type="RefSeq" id="WP_176007018.1">
    <property type="nucleotide sequence ID" value="NZ_JABWMI010000018.1"/>
</dbReference>
<protein>
    <submittedName>
        <fullName evidence="1">T9SS C-terminal target domain-containing protein</fullName>
    </submittedName>
</protein>
<sequence length="284" mass="33139">MRQLLMCVLFPVLVFAQPMQKRCVKPLVSIKLPSEVSETSGLTVFNGQLLTHNDSGKKPILYSLDTLTGKIGERFGLPVKNFDWEEISSDSLFIYIADIGNNHHARDRLYIYRLRKKALSERRIELDSIGFSWPEEHLHDSIKKRNYNCEAFVVSRDSIYLFTKEKHRTGCYSIGKSPGFYTAKFQSEFKSKVRITGAFFDENKQRLVLCGYNGLLRTFLLDFTDFSNNAFFSGKVTRYRLRKAFRQTEGITTFNGRDFYLSNEHFLLPWIISRKQELHLVRLE</sequence>
<evidence type="ECO:0000313" key="1">
    <source>
        <dbReference type="EMBL" id="NYA72211.1"/>
    </source>
</evidence>